<dbReference type="GO" id="GO:0000127">
    <property type="term" value="C:transcription factor TFIIIC complex"/>
    <property type="evidence" value="ECO:0007669"/>
    <property type="project" value="TreeGrafter"/>
</dbReference>
<evidence type="ECO:0000259" key="2">
    <source>
        <dbReference type="Pfam" id="PF10419"/>
    </source>
</evidence>
<reference evidence="3" key="1">
    <citation type="submission" date="2022-07" db="EMBL/GenBank/DDBJ databases">
        <authorList>
            <person name="Macas J."/>
            <person name="Novak P."/>
            <person name="Neumann P."/>
        </authorList>
    </citation>
    <scope>NUCLEOTIDE SEQUENCE</scope>
</reference>
<dbReference type="PANTHER" id="PTHR21860">
    <property type="entry name" value="TRANSCRIPTION INITIATION FACTOR IIIC TFIIIC , POLYPEPTIDE 6-RELATED"/>
    <property type="match status" value="1"/>
</dbReference>
<name>A0AAV0F0J3_9ASTE</name>
<comment type="caution">
    <text evidence="3">The sequence shown here is derived from an EMBL/GenBank/DDBJ whole genome shotgun (WGS) entry which is preliminary data.</text>
</comment>
<accession>A0AAV0F0J3</accession>
<dbReference type="InterPro" id="IPR019481">
    <property type="entry name" value="TFIIIC_triple_barrel"/>
</dbReference>
<dbReference type="Pfam" id="PF10419">
    <property type="entry name" value="TFIIIC_sub6"/>
    <property type="match status" value="1"/>
</dbReference>
<evidence type="ECO:0000313" key="4">
    <source>
        <dbReference type="Proteomes" id="UP001152523"/>
    </source>
</evidence>
<dbReference type="Proteomes" id="UP001152523">
    <property type="component" value="Unassembled WGS sequence"/>
</dbReference>
<evidence type="ECO:0000313" key="3">
    <source>
        <dbReference type="EMBL" id="CAH9129006.1"/>
    </source>
</evidence>
<feature type="domain" description="Transcription factor TFIIIC triple barrel" evidence="2">
    <location>
        <begin position="13"/>
        <end position="121"/>
    </location>
</feature>
<dbReference type="InterPro" id="IPR042771">
    <property type="entry name" value="GTF3C6-like"/>
</dbReference>
<dbReference type="Gene3D" id="2.60.40.4370">
    <property type="match status" value="1"/>
</dbReference>
<evidence type="ECO:0000256" key="1">
    <source>
        <dbReference type="SAM" id="MobiDB-lite"/>
    </source>
</evidence>
<dbReference type="AlphaFoldDB" id="A0AAV0F0J3"/>
<protein>
    <recommendedName>
        <fullName evidence="2">Transcription factor TFIIIC triple barrel domain-containing protein</fullName>
    </recommendedName>
</protein>
<dbReference type="PANTHER" id="PTHR21860:SF2">
    <property type="entry name" value="GENERAL TRANSCRIPTION FACTOR 3C POLYPEPTIDE 6"/>
    <property type="match status" value="1"/>
</dbReference>
<dbReference type="FunFam" id="2.60.40.4370:FF:000002">
    <property type="entry name" value="Transcription factor TFIIIC, tau55-related protein"/>
    <property type="match status" value="1"/>
</dbReference>
<sequence length="137" mass="15252">MEQNSQFHDHELENEEYVLMDLDDVFDQISLPTNAPYVLSGLDTVNPILNIDGKIKLVGEYVETIGTCLVFSGSDTSPVVHEETGPSEANLLSRKCTGDPKQTTSKQVKPITQFHKILKFRLLLEGENEEMVKAAST</sequence>
<gene>
    <name evidence="3" type="ORF">CEPIT_LOCUS29511</name>
</gene>
<dbReference type="EMBL" id="CAMAPF010000954">
    <property type="protein sequence ID" value="CAH9129006.1"/>
    <property type="molecule type" value="Genomic_DNA"/>
</dbReference>
<dbReference type="GO" id="GO:0006383">
    <property type="term" value="P:transcription by RNA polymerase III"/>
    <property type="evidence" value="ECO:0007669"/>
    <property type="project" value="InterPro"/>
</dbReference>
<organism evidence="3 4">
    <name type="scientific">Cuscuta epithymum</name>
    <dbReference type="NCBI Taxonomy" id="186058"/>
    <lineage>
        <taxon>Eukaryota</taxon>
        <taxon>Viridiplantae</taxon>
        <taxon>Streptophyta</taxon>
        <taxon>Embryophyta</taxon>
        <taxon>Tracheophyta</taxon>
        <taxon>Spermatophyta</taxon>
        <taxon>Magnoliopsida</taxon>
        <taxon>eudicotyledons</taxon>
        <taxon>Gunneridae</taxon>
        <taxon>Pentapetalae</taxon>
        <taxon>asterids</taxon>
        <taxon>lamiids</taxon>
        <taxon>Solanales</taxon>
        <taxon>Convolvulaceae</taxon>
        <taxon>Cuscuteae</taxon>
        <taxon>Cuscuta</taxon>
        <taxon>Cuscuta subgen. Cuscuta</taxon>
    </lineage>
</organism>
<feature type="region of interest" description="Disordered" evidence="1">
    <location>
        <begin position="81"/>
        <end position="104"/>
    </location>
</feature>
<proteinExistence type="predicted"/>
<keyword evidence="4" id="KW-1185">Reference proteome</keyword>